<accession>A0A3S4DCA2</accession>
<proteinExistence type="predicted"/>
<reference evidence="2 3" key="1">
    <citation type="submission" date="2018-12" db="EMBL/GenBank/DDBJ databases">
        <authorList>
            <person name="Criscuolo A."/>
        </authorList>
    </citation>
    <scope>NUCLEOTIDE SEQUENCE [LARGE SCALE GENOMIC DNA]</scope>
    <source>
        <strain evidence="2">ACIP1116241</strain>
    </source>
</reference>
<feature type="domain" description="Helix-turn-helix" evidence="1">
    <location>
        <begin position="9"/>
        <end position="55"/>
    </location>
</feature>
<dbReference type="SUPFAM" id="SSF46955">
    <property type="entry name" value="Putative DNA-binding domain"/>
    <property type="match status" value="1"/>
</dbReference>
<evidence type="ECO:0000313" key="3">
    <source>
        <dbReference type="Proteomes" id="UP000270743"/>
    </source>
</evidence>
<evidence type="ECO:0000313" key="2">
    <source>
        <dbReference type="EMBL" id="VDS09266.1"/>
    </source>
</evidence>
<keyword evidence="3" id="KW-1185">Reference proteome</keyword>
<dbReference type="AlphaFoldDB" id="A0A3S4DCA2"/>
<evidence type="ECO:0000259" key="1">
    <source>
        <dbReference type="Pfam" id="PF12728"/>
    </source>
</evidence>
<organism evidence="2 3">
    <name type="scientific">Paracoccus haematequi</name>
    <dbReference type="NCBI Taxonomy" id="2491866"/>
    <lineage>
        <taxon>Bacteria</taxon>
        <taxon>Pseudomonadati</taxon>
        <taxon>Pseudomonadota</taxon>
        <taxon>Alphaproteobacteria</taxon>
        <taxon>Rhodobacterales</taxon>
        <taxon>Paracoccaceae</taxon>
        <taxon>Paracoccus</taxon>
    </lineage>
</organism>
<gene>
    <name evidence="2" type="ORF">PARHAE_02463</name>
</gene>
<dbReference type="EMBL" id="UZWE01000035">
    <property type="protein sequence ID" value="VDS09266.1"/>
    <property type="molecule type" value="Genomic_DNA"/>
</dbReference>
<dbReference type="OrthoDB" id="8452166at2"/>
<dbReference type="Proteomes" id="UP000270743">
    <property type="component" value="Unassembled WGS sequence"/>
</dbReference>
<dbReference type="InterPro" id="IPR009061">
    <property type="entry name" value="DNA-bd_dom_put_sf"/>
</dbReference>
<dbReference type="Pfam" id="PF12728">
    <property type="entry name" value="HTH_17"/>
    <property type="match status" value="1"/>
</dbReference>
<dbReference type="Gene3D" id="1.10.238.160">
    <property type="match status" value="1"/>
</dbReference>
<dbReference type="RefSeq" id="WP_126154921.1">
    <property type="nucleotide sequence ID" value="NZ_UZWE01000035.1"/>
</dbReference>
<dbReference type="InterPro" id="IPR041657">
    <property type="entry name" value="HTH_17"/>
</dbReference>
<protein>
    <submittedName>
        <fullName evidence="2">Prophage CP4-57 regulatory protein (AlpA)</fullName>
    </submittedName>
</protein>
<sequence>MTASSTAVYLSVGQVAERYGVSTDSIWRWKRDGEFPAPVRVGPNCTRWRMSDLIEHESQLQACFVFSVGLSMAA</sequence>
<name>A0A3S4DCA2_9RHOB</name>